<dbReference type="RefSeq" id="WP_068609124.1">
    <property type="nucleotide sequence ID" value="NZ_CP011388.1"/>
</dbReference>
<dbReference type="InterPro" id="IPR036582">
    <property type="entry name" value="Mao_N_sf"/>
</dbReference>
<dbReference type="InterPro" id="IPR002508">
    <property type="entry name" value="MurNAc-LAA_cat"/>
</dbReference>
<dbReference type="Proteomes" id="UP000076927">
    <property type="component" value="Chromosome"/>
</dbReference>
<dbReference type="PATRIC" id="fig|1178515.4.peg.3684"/>
<reference evidence="5 6" key="1">
    <citation type="submission" date="2015-01" db="EMBL/GenBank/DDBJ databases">
        <title>Paenibacillus swuensis/DY6/whole genome sequencing.</title>
        <authorList>
            <person name="Kim M.K."/>
            <person name="Srinivasan S."/>
            <person name="Lee J.-J."/>
        </authorList>
    </citation>
    <scope>NUCLEOTIDE SEQUENCE [LARGE SCALE GENOMIC DNA]</scope>
    <source>
        <strain evidence="5 6">DY6</strain>
    </source>
</reference>
<dbReference type="SMART" id="SM00646">
    <property type="entry name" value="Ami_3"/>
    <property type="match status" value="1"/>
</dbReference>
<dbReference type="KEGG" id="pswu:SY83_18270"/>
<dbReference type="PANTHER" id="PTHR30404">
    <property type="entry name" value="N-ACETYLMURAMOYL-L-ALANINE AMIDASE"/>
    <property type="match status" value="1"/>
</dbReference>
<dbReference type="Pfam" id="PF01520">
    <property type="entry name" value="Amidase_3"/>
    <property type="match status" value="1"/>
</dbReference>
<feature type="chain" id="PRO_5038959868" description="MurNAc-LAA domain-containing protein" evidence="3">
    <location>
        <begin position="23"/>
        <end position="472"/>
    </location>
</feature>
<evidence type="ECO:0000313" key="6">
    <source>
        <dbReference type="Proteomes" id="UP000076927"/>
    </source>
</evidence>
<dbReference type="InterPro" id="IPR012854">
    <property type="entry name" value="Cu_amine_oxidase-like_N"/>
</dbReference>
<evidence type="ECO:0000256" key="1">
    <source>
        <dbReference type="ARBA" id="ARBA00022801"/>
    </source>
</evidence>
<accession>A0A172TMA7</accession>
<dbReference type="SUPFAM" id="SSF55383">
    <property type="entry name" value="Copper amine oxidase, domain N"/>
    <property type="match status" value="1"/>
</dbReference>
<evidence type="ECO:0000259" key="4">
    <source>
        <dbReference type="SMART" id="SM00646"/>
    </source>
</evidence>
<keyword evidence="3" id="KW-0732">Signal</keyword>
<organism evidence="5 6">
    <name type="scientific">Paenibacillus swuensis</name>
    <dbReference type="NCBI Taxonomy" id="1178515"/>
    <lineage>
        <taxon>Bacteria</taxon>
        <taxon>Bacillati</taxon>
        <taxon>Bacillota</taxon>
        <taxon>Bacilli</taxon>
        <taxon>Bacillales</taxon>
        <taxon>Paenibacillaceae</taxon>
        <taxon>Paenibacillus</taxon>
    </lineage>
</organism>
<feature type="domain" description="MurNAc-LAA" evidence="4">
    <location>
        <begin position="359"/>
        <end position="467"/>
    </location>
</feature>
<protein>
    <recommendedName>
        <fullName evidence="4">MurNAc-LAA domain-containing protein</fullName>
    </recommendedName>
</protein>
<proteinExistence type="predicted"/>
<evidence type="ECO:0000256" key="3">
    <source>
        <dbReference type="SAM" id="SignalP"/>
    </source>
</evidence>
<gene>
    <name evidence="5" type="ORF">SY83_18270</name>
</gene>
<dbReference type="STRING" id="1178515.SY83_18270"/>
<dbReference type="GO" id="GO:0008745">
    <property type="term" value="F:N-acetylmuramoyl-L-alanine amidase activity"/>
    <property type="evidence" value="ECO:0007669"/>
    <property type="project" value="InterPro"/>
</dbReference>
<dbReference type="Gene3D" id="3.30.457.10">
    <property type="entry name" value="Copper amine oxidase-like, N-terminal domain"/>
    <property type="match status" value="1"/>
</dbReference>
<dbReference type="InterPro" id="IPR050695">
    <property type="entry name" value="N-acetylmuramoyl_amidase_3"/>
</dbReference>
<dbReference type="Gene3D" id="3.40.630.40">
    <property type="entry name" value="Zn-dependent exopeptidases"/>
    <property type="match status" value="1"/>
</dbReference>
<dbReference type="GO" id="GO:0009253">
    <property type="term" value="P:peptidoglycan catabolic process"/>
    <property type="evidence" value="ECO:0007669"/>
    <property type="project" value="InterPro"/>
</dbReference>
<evidence type="ECO:0000256" key="2">
    <source>
        <dbReference type="SAM" id="MobiDB-lite"/>
    </source>
</evidence>
<feature type="region of interest" description="Disordered" evidence="2">
    <location>
        <begin position="143"/>
        <end position="170"/>
    </location>
</feature>
<feature type="signal peptide" evidence="3">
    <location>
        <begin position="1"/>
        <end position="22"/>
    </location>
</feature>
<dbReference type="Pfam" id="PF11741">
    <property type="entry name" value="AMIN"/>
    <property type="match status" value="1"/>
</dbReference>
<sequence>MKKVVAVFFFMSMLFMLMPVMAGANTPIKLYLDGTELQSNVPPKVVNNSVLVPVRVVGEELGSDVIWNKSANTVSIYNESLEIILNIGKKGATLNGQAVTLPTAPVADKGSLLLPLRFIGQSMGLDVYWDQPNRSVMLSKPVTVEPAPPETGEGEGVEPVEPGEPANPEAGTAKIHSIYLQDDSVVIQTDGALSPTSFLLTSPDRIVVDLPAADFMPDFFQQNTSGVQLAPLSGEMLADHPVISKVRYSLFSSEDQTIRVVVDLKSASGYSVTYDSNLQQVLISLTSVVSPPADARYKVIIDAGHGGTDPGAPSINGRREKDFTLAVASKVNVLLLKESKIEVVMTRTGDTYPSLSDRSSLANNVNADLFISIHGNSLKGSSANGLETYYLHKNSAEFANIVHKNLLSATNIKDRKVRVENFHVVRETKMPSVLLELGFLSSSSDESKMFNEEYQQRCAAAIVKSIKEYYKL</sequence>
<keyword evidence="6" id="KW-1185">Reference proteome</keyword>
<dbReference type="InterPro" id="IPR021731">
    <property type="entry name" value="AMIN_dom"/>
</dbReference>
<name>A0A172TMA7_9BACL</name>
<dbReference type="CDD" id="cd02696">
    <property type="entry name" value="MurNAc-LAA"/>
    <property type="match status" value="1"/>
</dbReference>
<dbReference type="GO" id="GO:0030288">
    <property type="term" value="C:outer membrane-bounded periplasmic space"/>
    <property type="evidence" value="ECO:0007669"/>
    <property type="project" value="TreeGrafter"/>
</dbReference>
<dbReference type="AlphaFoldDB" id="A0A172TMA7"/>
<dbReference type="SUPFAM" id="SSF53187">
    <property type="entry name" value="Zn-dependent exopeptidases"/>
    <property type="match status" value="1"/>
</dbReference>
<keyword evidence="1" id="KW-0378">Hydrolase</keyword>
<evidence type="ECO:0000313" key="5">
    <source>
        <dbReference type="EMBL" id="ANE47913.1"/>
    </source>
</evidence>
<feature type="compositionally biased region" description="Low complexity" evidence="2">
    <location>
        <begin position="159"/>
        <end position="170"/>
    </location>
</feature>
<dbReference type="PANTHER" id="PTHR30404:SF0">
    <property type="entry name" value="N-ACETYLMURAMOYL-L-ALANINE AMIDASE AMIC"/>
    <property type="match status" value="1"/>
</dbReference>
<dbReference type="Gene3D" id="2.60.40.3500">
    <property type="match status" value="1"/>
</dbReference>
<dbReference type="EMBL" id="CP011388">
    <property type="protein sequence ID" value="ANE47913.1"/>
    <property type="molecule type" value="Genomic_DNA"/>
</dbReference>
<dbReference type="Pfam" id="PF07833">
    <property type="entry name" value="Cu_amine_oxidN1"/>
    <property type="match status" value="1"/>
</dbReference>